<dbReference type="NCBIfam" id="TIGR00414">
    <property type="entry name" value="serS"/>
    <property type="match status" value="1"/>
</dbReference>
<dbReference type="Pfam" id="PF02403">
    <property type="entry name" value="Seryl_tRNA_N"/>
    <property type="match status" value="1"/>
</dbReference>
<dbReference type="PANTHER" id="PTHR43697:SF1">
    <property type="entry name" value="SERINE--TRNA LIGASE"/>
    <property type="match status" value="1"/>
</dbReference>
<dbReference type="InterPro" id="IPR010978">
    <property type="entry name" value="tRNA-bd_arm"/>
</dbReference>
<keyword evidence="7 12" id="KW-0067">ATP-binding</keyword>
<comment type="catalytic activity">
    <reaction evidence="10 12">
        <text>tRNA(Sec) + L-serine + ATP = L-seryl-tRNA(Sec) + AMP + diphosphate + H(+)</text>
        <dbReference type="Rhea" id="RHEA:42580"/>
        <dbReference type="Rhea" id="RHEA-COMP:9742"/>
        <dbReference type="Rhea" id="RHEA-COMP:10128"/>
        <dbReference type="ChEBI" id="CHEBI:15378"/>
        <dbReference type="ChEBI" id="CHEBI:30616"/>
        <dbReference type="ChEBI" id="CHEBI:33019"/>
        <dbReference type="ChEBI" id="CHEBI:33384"/>
        <dbReference type="ChEBI" id="CHEBI:78442"/>
        <dbReference type="ChEBI" id="CHEBI:78533"/>
        <dbReference type="ChEBI" id="CHEBI:456215"/>
        <dbReference type="EC" id="6.1.1.11"/>
    </reaction>
</comment>
<evidence type="ECO:0000256" key="9">
    <source>
        <dbReference type="ARBA" id="ARBA00023146"/>
    </source>
</evidence>
<dbReference type="PATRIC" id="fig|447.4.peg.989"/>
<evidence type="ECO:0000256" key="4">
    <source>
        <dbReference type="ARBA" id="ARBA00022490"/>
    </source>
</evidence>
<dbReference type="EC" id="6.1.1.11" evidence="12"/>
<comment type="caution">
    <text evidence="17">The sequence shown here is derived from an EMBL/GenBank/DDBJ whole genome shotgun (WGS) entry which is preliminary data.</text>
</comment>
<dbReference type="InterPro" id="IPR002317">
    <property type="entry name" value="Ser-tRNA-ligase_type_1"/>
</dbReference>
<comment type="function">
    <text evidence="12">Catalyzes the attachment of serine to tRNA(Ser). Is also able to aminoacylate tRNA(Sec) with serine, to form the misacylated tRNA L-seryl-tRNA(Sec), which will be further converted into selenocysteinyl-tRNA(Sec).</text>
</comment>
<sequence>MLDIQLLRDDPQFVATQLLKRGFKFDVSSFTALEEKRKALQVATQALQNERNLRSKAIGEAKARGEDIEPMREDMNRLAKELEEKKAELEGLLQQIEAIALRLPNIPHESVPVGEDEQHNQEVRRWGKVSPFDFPVKSHDELGDGLGQMDFALAAKLTGSRFVVMKNQLARLHRALIQFMLDIHTQQHGYQEIYVPYMVNAESLLGTGQLPKFEEDLFKLTGEHGYYLIPTAEIPVTNTVRDTLLNEHVLPIRYACHSPCFRSEAGSYGKDTKGMIRQHQFEKVELVWITKPEDSYLALEQLVNHAETILQRLELPYRVVTLCTGDMGPSSAKTYDIEVWLPSQNTYREISSCSNMESFQARRMKARYRHEQTREIELVHTLNGSGLAVGRTLVALMENYQDKEGNIHIPMALRPYLGGMECIQRII</sequence>
<evidence type="ECO:0000256" key="14">
    <source>
        <dbReference type="PIRSR" id="PIRSR001529-2"/>
    </source>
</evidence>
<comment type="subcellular location">
    <subcellularLocation>
        <location evidence="1 12">Cytoplasm</location>
    </subcellularLocation>
</comment>
<protein>
    <recommendedName>
        <fullName evidence="12">Serine--tRNA ligase</fullName>
        <ecNumber evidence="12">6.1.1.11</ecNumber>
    </recommendedName>
    <alternativeName>
        <fullName evidence="12">Seryl-tRNA synthetase</fullName>
        <shortName evidence="12">SerRS</shortName>
    </alternativeName>
    <alternativeName>
        <fullName evidence="12">Seryl-tRNA(Ser/Sec) synthetase</fullName>
    </alternativeName>
</protein>
<dbReference type="Gene3D" id="3.30.930.10">
    <property type="entry name" value="Bira Bifunctional Protein, Domain 2"/>
    <property type="match status" value="1"/>
</dbReference>
<evidence type="ECO:0000256" key="3">
    <source>
        <dbReference type="ARBA" id="ARBA00010728"/>
    </source>
</evidence>
<keyword evidence="18" id="KW-1185">Reference proteome</keyword>
<gene>
    <name evidence="12 17" type="primary">serS</name>
    <name evidence="17" type="ORF">Lboz_0914</name>
</gene>
<evidence type="ECO:0000256" key="11">
    <source>
        <dbReference type="ARBA" id="ARBA00048823"/>
    </source>
</evidence>
<accession>A0A0W0RUU1</accession>
<keyword evidence="4 12" id="KW-0963">Cytoplasm</keyword>
<evidence type="ECO:0000313" key="17">
    <source>
        <dbReference type="EMBL" id="KTC74927.1"/>
    </source>
</evidence>
<evidence type="ECO:0000256" key="13">
    <source>
        <dbReference type="PIRSR" id="PIRSR001529-1"/>
    </source>
</evidence>
<dbReference type="GO" id="GO:0006434">
    <property type="term" value="P:seryl-tRNA aminoacylation"/>
    <property type="evidence" value="ECO:0007669"/>
    <property type="project" value="UniProtKB-UniRule"/>
</dbReference>
<comment type="subunit">
    <text evidence="12">Homodimer. The tRNA molecule binds across the dimer.</text>
</comment>
<dbReference type="CDD" id="cd00770">
    <property type="entry name" value="SerRS_core"/>
    <property type="match status" value="1"/>
</dbReference>
<dbReference type="HAMAP" id="MF_00176">
    <property type="entry name" value="Ser_tRNA_synth_type1"/>
    <property type="match status" value="1"/>
</dbReference>
<dbReference type="Pfam" id="PF00587">
    <property type="entry name" value="tRNA-synt_2b"/>
    <property type="match status" value="1"/>
</dbReference>
<evidence type="ECO:0000256" key="10">
    <source>
        <dbReference type="ARBA" id="ARBA00047929"/>
    </source>
</evidence>
<feature type="binding site" evidence="13">
    <location>
        <position position="262"/>
    </location>
    <ligand>
        <name>L-serine</name>
        <dbReference type="ChEBI" id="CHEBI:33384"/>
    </ligand>
</feature>
<keyword evidence="5 12" id="KW-0436">Ligase</keyword>
<comment type="caution">
    <text evidence="12">Lacks conserved residue(s) required for the propagation of feature annotation.</text>
</comment>
<reference evidence="17 18" key="1">
    <citation type="submission" date="2015-11" db="EMBL/GenBank/DDBJ databases">
        <title>Genomic analysis of 38 Legionella species identifies large and diverse effector repertoires.</title>
        <authorList>
            <person name="Burstein D."/>
            <person name="Amaro F."/>
            <person name="Zusman T."/>
            <person name="Lifshitz Z."/>
            <person name="Cohen O."/>
            <person name="Gilbert J.A."/>
            <person name="Pupko T."/>
            <person name="Shuman H.A."/>
            <person name="Segal G."/>
        </authorList>
    </citation>
    <scope>NUCLEOTIDE SEQUENCE [LARGE SCALE GENOMIC DNA]</scope>
    <source>
        <strain evidence="17 18">WIGA</strain>
    </source>
</reference>
<evidence type="ECO:0000256" key="6">
    <source>
        <dbReference type="ARBA" id="ARBA00022741"/>
    </source>
</evidence>
<dbReference type="RefSeq" id="WP_058458604.1">
    <property type="nucleotide sequence ID" value="NZ_CAAAIY010000004.1"/>
</dbReference>
<feature type="binding site" evidence="12 13">
    <location>
        <position position="285"/>
    </location>
    <ligand>
        <name>L-serine</name>
        <dbReference type="ChEBI" id="CHEBI:33384"/>
    </ligand>
</feature>
<dbReference type="InterPro" id="IPR042103">
    <property type="entry name" value="SerRS_1_N_sf"/>
</dbReference>
<dbReference type="SUPFAM" id="SSF55681">
    <property type="entry name" value="Class II aaRS and biotin synthetases"/>
    <property type="match status" value="1"/>
</dbReference>
<dbReference type="AlphaFoldDB" id="A0A0W0RUU1"/>
<dbReference type="OrthoDB" id="9804647at2"/>
<evidence type="ECO:0000256" key="8">
    <source>
        <dbReference type="ARBA" id="ARBA00022917"/>
    </source>
</evidence>
<organism evidence="17 18">
    <name type="scientific">Legionella bozemanae</name>
    <name type="common">Fluoribacter bozemanae</name>
    <dbReference type="NCBI Taxonomy" id="447"/>
    <lineage>
        <taxon>Bacteria</taxon>
        <taxon>Pseudomonadati</taxon>
        <taxon>Pseudomonadota</taxon>
        <taxon>Gammaproteobacteria</taxon>
        <taxon>Legionellales</taxon>
        <taxon>Legionellaceae</taxon>
        <taxon>Legionella</taxon>
    </lineage>
</organism>
<comment type="pathway">
    <text evidence="2 12">Aminoacyl-tRNA biosynthesis; selenocysteinyl-tRNA(Sec) biosynthesis; L-seryl-tRNA(Sec) from L-serine and tRNA(Sec): step 1/1.</text>
</comment>
<comment type="catalytic activity">
    <reaction evidence="11 12">
        <text>tRNA(Ser) + L-serine + ATP = L-seryl-tRNA(Ser) + AMP + diphosphate + H(+)</text>
        <dbReference type="Rhea" id="RHEA:12292"/>
        <dbReference type="Rhea" id="RHEA-COMP:9669"/>
        <dbReference type="Rhea" id="RHEA-COMP:9703"/>
        <dbReference type="ChEBI" id="CHEBI:15378"/>
        <dbReference type="ChEBI" id="CHEBI:30616"/>
        <dbReference type="ChEBI" id="CHEBI:33019"/>
        <dbReference type="ChEBI" id="CHEBI:33384"/>
        <dbReference type="ChEBI" id="CHEBI:78442"/>
        <dbReference type="ChEBI" id="CHEBI:78533"/>
        <dbReference type="ChEBI" id="CHEBI:456215"/>
        <dbReference type="EC" id="6.1.1.11"/>
    </reaction>
</comment>
<evidence type="ECO:0000256" key="12">
    <source>
        <dbReference type="HAMAP-Rule" id="MF_00176"/>
    </source>
</evidence>
<keyword evidence="6 12" id="KW-0547">Nucleotide-binding</keyword>
<dbReference type="Gene3D" id="1.10.287.40">
    <property type="entry name" value="Serine-tRNA synthetase, tRNA binding domain"/>
    <property type="match status" value="1"/>
</dbReference>
<feature type="binding site" evidence="12 14">
    <location>
        <begin position="262"/>
        <end position="264"/>
    </location>
    <ligand>
        <name>ATP</name>
        <dbReference type="ChEBI" id="CHEBI:30616"/>
    </ligand>
</feature>
<keyword evidence="8 12" id="KW-0648">Protein biosynthesis</keyword>
<dbReference type="EMBL" id="LNXU01000012">
    <property type="protein sequence ID" value="KTC74927.1"/>
    <property type="molecule type" value="Genomic_DNA"/>
</dbReference>
<feature type="domain" description="Aminoacyl-transfer RNA synthetases class-II family profile" evidence="16">
    <location>
        <begin position="171"/>
        <end position="415"/>
    </location>
</feature>
<dbReference type="GO" id="GO:0004828">
    <property type="term" value="F:serine-tRNA ligase activity"/>
    <property type="evidence" value="ECO:0007669"/>
    <property type="project" value="UniProtKB-UniRule"/>
</dbReference>
<proteinExistence type="inferred from homology"/>
<comment type="similarity">
    <text evidence="3 12">Belongs to the class-II aminoacyl-tRNA synthetase family. Type-1 seryl-tRNA synthetase subfamily.</text>
</comment>
<evidence type="ECO:0000256" key="5">
    <source>
        <dbReference type="ARBA" id="ARBA00022598"/>
    </source>
</evidence>
<dbReference type="GO" id="GO:0016260">
    <property type="term" value="P:selenocysteine biosynthetic process"/>
    <property type="evidence" value="ECO:0007669"/>
    <property type="project" value="UniProtKB-UniRule"/>
</dbReference>
<dbReference type="InterPro" id="IPR033729">
    <property type="entry name" value="SerRS_core"/>
</dbReference>
<feature type="binding site" evidence="12 14">
    <location>
        <begin position="349"/>
        <end position="352"/>
    </location>
    <ligand>
        <name>ATP</name>
        <dbReference type="ChEBI" id="CHEBI:30616"/>
    </ligand>
</feature>
<evidence type="ECO:0000256" key="7">
    <source>
        <dbReference type="ARBA" id="ARBA00022840"/>
    </source>
</evidence>
<feature type="binding site" evidence="12">
    <location>
        <position position="385"/>
    </location>
    <ligand>
        <name>L-serine</name>
        <dbReference type="ChEBI" id="CHEBI:33384"/>
    </ligand>
</feature>
<dbReference type="GO" id="GO:0005524">
    <property type="term" value="F:ATP binding"/>
    <property type="evidence" value="ECO:0007669"/>
    <property type="project" value="UniProtKB-UniRule"/>
</dbReference>
<dbReference type="PRINTS" id="PR00981">
    <property type="entry name" value="TRNASYNTHSER"/>
</dbReference>
<dbReference type="InterPro" id="IPR006195">
    <property type="entry name" value="aa-tRNA-synth_II"/>
</dbReference>
<evidence type="ECO:0000256" key="15">
    <source>
        <dbReference type="SAM" id="Coils"/>
    </source>
</evidence>
<dbReference type="InterPro" id="IPR002314">
    <property type="entry name" value="aa-tRNA-synt_IIb"/>
</dbReference>
<dbReference type="GO" id="GO:0005737">
    <property type="term" value="C:cytoplasm"/>
    <property type="evidence" value="ECO:0007669"/>
    <property type="project" value="UniProtKB-SubCell"/>
</dbReference>
<keyword evidence="9 12" id="KW-0030">Aminoacyl-tRNA synthetase</keyword>
<dbReference type="STRING" id="447.Lboz_0914"/>
<feature type="binding site" evidence="12">
    <location>
        <begin position="231"/>
        <end position="233"/>
    </location>
    <ligand>
        <name>L-serine</name>
        <dbReference type="ChEBI" id="CHEBI:33384"/>
    </ligand>
</feature>
<keyword evidence="15" id="KW-0175">Coiled coil</keyword>
<dbReference type="SUPFAM" id="SSF46589">
    <property type="entry name" value="tRNA-binding arm"/>
    <property type="match status" value="1"/>
</dbReference>
<dbReference type="PANTHER" id="PTHR43697">
    <property type="entry name" value="SERYL-TRNA SYNTHETASE"/>
    <property type="match status" value="1"/>
</dbReference>
<feature type="coiled-coil region" evidence="15">
    <location>
        <begin position="30"/>
        <end position="102"/>
    </location>
</feature>
<dbReference type="Proteomes" id="UP000054695">
    <property type="component" value="Unassembled WGS sequence"/>
</dbReference>
<evidence type="ECO:0000313" key="18">
    <source>
        <dbReference type="Proteomes" id="UP000054695"/>
    </source>
</evidence>
<feature type="binding site" evidence="13">
    <location>
        <position position="383"/>
    </location>
    <ligand>
        <name>L-serine</name>
        <dbReference type="ChEBI" id="CHEBI:33384"/>
    </ligand>
</feature>
<dbReference type="UniPathway" id="UPA00906">
    <property type="reaction ID" value="UER00895"/>
</dbReference>
<dbReference type="InterPro" id="IPR015866">
    <property type="entry name" value="Ser-tRNA-synth_1_N"/>
</dbReference>
<comment type="domain">
    <text evidence="12">Consists of two distinct domains, a catalytic core and a N-terminal extension that is involved in tRNA binding.</text>
</comment>
<dbReference type="InterPro" id="IPR045864">
    <property type="entry name" value="aa-tRNA-synth_II/BPL/LPL"/>
</dbReference>
<feature type="binding site" evidence="13">
    <location>
        <position position="231"/>
    </location>
    <ligand>
        <name>L-serine</name>
        <dbReference type="ChEBI" id="CHEBI:33384"/>
    </ligand>
</feature>
<name>A0A0W0RUU1_LEGBO</name>
<dbReference type="PIRSF" id="PIRSF001529">
    <property type="entry name" value="Ser-tRNA-synth_IIa"/>
    <property type="match status" value="1"/>
</dbReference>
<evidence type="ECO:0000256" key="2">
    <source>
        <dbReference type="ARBA" id="ARBA00005045"/>
    </source>
</evidence>
<evidence type="ECO:0000256" key="1">
    <source>
        <dbReference type="ARBA" id="ARBA00004496"/>
    </source>
</evidence>
<dbReference type="PROSITE" id="PS50862">
    <property type="entry name" value="AA_TRNA_LIGASE_II"/>
    <property type="match status" value="1"/>
</dbReference>
<evidence type="ECO:0000259" key="16">
    <source>
        <dbReference type="PROSITE" id="PS50862"/>
    </source>
</evidence>